<protein>
    <submittedName>
        <fullName evidence="1">Uncharacterized protein</fullName>
    </submittedName>
</protein>
<proteinExistence type="predicted"/>
<dbReference type="EMBL" id="LR796526">
    <property type="protein sequence ID" value="CAB4150003.1"/>
    <property type="molecule type" value="Genomic_DNA"/>
</dbReference>
<reference evidence="1" key="1">
    <citation type="submission" date="2020-04" db="EMBL/GenBank/DDBJ databases">
        <authorList>
            <person name="Chiriac C."/>
            <person name="Salcher M."/>
            <person name="Ghai R."/>
            <person name="Kavagutti S V."/>
        </authorList>
    </citation>
    <scope>NUCLEOTIDE SEQUENCE</scope>
</reference>
<organism evidence="1">
    <name type="scientific">uncultured Caudovirales phage</name>
    <dbReference type="NCBI Taxonomy" id="2100421"/>
    <lineage>
        <taxon>Viruses</taxon>
        <taxon>Duplodnaviria</taxon>
        <taxon>Heunggongvirae</taxon>
        <taxon>Uroviricota</taxon>
        <taxon>Caudoviricetes</taxon>
        <taxon>Peduoviridae</taxon>
        <taxon>Maltschvirus</taxon>
        <taxon>Maltschvirus maltsch</taxon>
    </lineage>
</organism>
<accession>A0A6J5MYE8</accession>
<evidence type="ECO:0000313" key="1">
    <source>
        <dbReference type="EMBL" id="CAB4150003.1"/>
    </source>
</evidence>
<sequence>MKALFTPSQFSFDQLMARLRKGFTQADMRELALEAFRADRKHRE</sequence>
<name>A0A6J5MYE8_9CAUD</name>
<gene>
    <name evidence="1" type="ORF">UFOVP555_59</name>
</gene>